<gene>
    <name evidence="1" type="ORF">H4R21_004260</name>
</gene>
<dbReference type="Proteomes" id="UP001140087">
    <property type="component" value="Unassembled WGS sequence"/>
</dbReference>
<reference evidence="1" key="1">
    <citation type="submission" date="2022-07" db="EMBL/GenBank/DDBJ databases">
        <title>Phylogenomic reconstructions and comparative analyses of Kickxellomycotina fungi.</title>
        <authorList>
            <person name="Reynolds N.K."/>
            <person name="Stajich J.E."/>
            <person name="Barry K."/>
            <person name="Grigoriev I.V."/>
            <person name="Crous P."/>
            <person name="Smith M.E."/>
        </authorList>
    </citation>
    <scope>NUCLEOTIDE SEQUENCE</scope>
    <source>
        <strain evidence="1">BCRC 34780</strain>
    </source>
</reference>
<proteinExistence type="predicted"/>
<dbReference type="EMBL" id="JANBUN010001564">
    <property type="protein sequence ID" value="KAJ2797590.1"/>
    <property type="molecule type" value="Genomic_DNA"/>
</dbReference>
<protein>
    <submittedName>
        <fullName evidence="1">Uncharacterized protein</fullName>
    </submittedName>
</protein>
<organism evidence="1 2">
    <name type="scientific">Coemansia helicoidea</name>
    <dbReference type="NCBI Taxonomy" id="1286919"/>
    <lineage>
        <taxon>Eukaryota</taxon>
        <taxon>Fungi</taxon>
        <taxon>Fungi incertae sedis</taxon>
        <taxon>Zoopagomycota</taxon>
        <taxon>Kickxellomycotina</taxon>
        <taxon>Kickxellomycetes</taxon>
        <taxon>Kickxellales</taxon>
        <taxon>Kickxellaceae</taxon>
        <taxon>Coemansia</taxon>
    </lineage>
</organism>
<keyword evidence="2" id="KW-1185">Reference proteome</keyword>
<accession>A0ACC1KZP0</accession>
<name>A0ACC1KZP0_9FUNG</name>
<sequence length="596" mass="63179">MYTCKPHSSYVARFCLQDLHSQTDQLVLLDNELREWAAALPPELQYPIDDMLAARPARCVYVALLHLVYNTAMILLHRPFIARIDAPPAADARGGSGSPSPLPSHSICTMSAQMISQIGQAFVRDSQVVIMPFLTFMMFTAGTMHLNNILVSADGATARRFLKRTLDVMSCLGAHWQVSYKCYTMLNTLVRTNRIVFDPVVDSTEAELQAIKSRAQVVAQVARDVHDSWLQQRAHHHRPHPRRASGSAPAFELGPGGDAAGPGASDGARPADTVPASGDWQRLDHEQPAHLADPWRSRGNGSSSSTDLVRDYGRPIAPMSAGPGGEWQDRPLWARRNTDNSGHMTMPATPLAYIMSPDPVGARLPRPLSAGRSNSFGVNSLPLSSPPANGATLQALAGVLGSPAGQFVPSLEIFANPDYPLGIGRLNGMAPTAQPLAQGTGDGLEQLAGLLGDLEANPYPGGLGLHLLGAEHPGDGDAATNAALQPARASESDIDVWSQLHAGSAAGSRAPTPALAFGDRPTAPPSAGFDTAGPTTSDDILRDLLRSGPVSFDLSELASRAGHLAGDPSSDTQRPEYLGQLFRMLGGSSNAPPPQP</sequence>
<evidence type="ECO:0000313" key="2">
    <source>
        <dbReference type="Proteomes" id="UP001140087"/>
    </source>
</evidence>
<evidence type="ECO:0000313" key="1">
    <source>
        <dbReference type="EMBL" id="KAJ2797590.1"/>
    </source>
</evidence>
<comment type="caution">
    <text evidence="1">The sequence shown here is derived from an EMBL/GenBank/DDBJ whole genome shotgun (WGS) entry which is preliminary data.</text>
</comment>